<sequence>MTTMSTPGHQREASDILSSLSFSCRCQSTKLVSGSPSYGVEITFDGKVYQLFSNYNDSVTNKVILDGKRHLCHEPLKVFFREFRKYVLGPCFGRSDANKRGMVLGLEAQMQEINEDTDLELPMPSSSSPSPSTPSTPPLSPDSTLTDSSDDDFVMNASSGVYLDIDERLVLDPDKRTFMDEDRRILLDLNKRTIMDLDKKVVLYLNKKSILDLKNRTVRKMTQRIGLGTMAWNSVVTTRLININPTQRTDTSTMDAWTKRKLDARYSADVSDMDSVCSGSSS</sequence>
<organism evidence="2 3">
    <name type="scientific">Podila minutissima</name>
    <dbReference type="NCBI Taxonomy" id="64525"/>
    <lineage>
        <taxon>Eukaryota</taxon>
        <taxon>Fungi</taxon>
        <taxon>Fungi incertae sedis</taxon>
        <taxon>Mucoromycota</taxon>
        <taxon>Mortierellomycotina</taxon>
        <taxon>Mortierellomycetes</taxon>
        <taxon>Mortierellales</taxon>
        <taxon>Mortierellaceae</taxon>
        <taxon>Podila</taxon>
    </lineage>
</organism>
<evidence type="ECO:0000256" key="1">
    <source>
        <dbReference type="SAM" id="MobiDB-lite"/>
    </source>
</evidence>
<gene>
    <name evidence="2" type="ORF">BG006_002062</name>
</gene>
<protein>
    <submittedName>
        <fullName evidence="2">Uncharacterized protein</fullName>
    </submittedName>
</protein>
<evidence type="ECO:0000313" key="2">
    <source>
        <dbReference type="EMBL" id="KAF9322788.1"/>
    </source>
</evidence>
<feature type="region of interest" description="Disordered" evidence="1">
    <location>
        <begin position="119"/>
        <end position="150"/>
    </location>
</feature>
<comment type="caution">
    <text evidence="2">The sequence shown here is derived from an EMBL/GenBank/DDBJ whole genome shotgun (WGS) entry which is preliminary data.</text>
</comment>
<evidence type="ECO:0000313" key="3">
    <source>
        <dbReference type="Proteomes" id="UP000696485"/>
    </source>
</evidence>
<dbReference type="EMBL" id="JAAAUY010001450">
    <property type="protein sequence ID" value="KAF9322788.1"/>
    <property type="molecule type" value="Genomic_DNA"/>
</dbReference>
<name>A0A9P5SCF8_9FUNG</name>
<dbReference type="AlphaFoldDB" id="A0A9P5SCF8"/>
<dbReference type="Proteomes" id="UP000696485">
    <property type="component" value="Unassembled WGS sequence"/>
</dbReference>
<proteinExistence type="predicted"/>
<keyword evidence="3" id="KW-1185">Reference proteome</keyword>
<reference evidence="2" key="1">
    <citation type="journal article" date="2020" name="Fungal Divers.">
        <title>Resolving the Mortierellaceae phylogeny through synthesis of multi-gene phylogenetics and phylogenomics.</title>
        <authorList>
            <person name="Vandepol N."/>
            <person name="Liber J."/>
            <person name="Desiro A."/>
            <person name="Na H."/>
            <person name="Kennedy M."/>
            <person name="Barry K."/>
            <person name="Grigoriev I.V."/>
            <person name="Miller A.N."/>
            <person name="O'Donnell K."/>
            <person name="Stajich J.E."/>
            <person name="Bonito G."/>
        </authorList>
    </citation>
    <scope>NUCLEOTIDE SEQUENCE</scope>
    <source>
        <strain evidence="2">NVP1</strain>
    </source>
</reference>
<feature type="compositionally biased region" description="Pro residues" evidence="1">
    <location>
        <begin position="131"/>
        <end position="140"/>
    </location>
</feature>
<accession>A0A9P5SCF8</accession>